<dbReference type="AlphaFoldDB" id="A0A0F9WYB0"/>
<sequence length="231" mass="26758">MKTFKCAIIEDSNIQRKILEQIIEQNKNLKLVLSASASTESLKEINASKIDLLFLDIEMPVMNGFEFLDGLEIQPQVIITSQNQKYALEAFNFNVTDFLLKPFNTARFDAAIKKAIDKVKIAKQKKPESKLVVKHNLKQVELNVNNILYVEALGDYVKVVTDERNYIILSTMNAFNERLGSEKFIRIHKSYIANLKMVERYNHEFIEIKNKKIPISRAKIFELDRLLNCMD</sequence>
<dbReference type="InterPro" id="IPR007492">
    <property type="entry name" value="LytTR_DNA-bd_dom"/>
</dbReference>
<gene>
    <name evidence="3" type="ORF">LCGC14_0217590</name>
</gene>
<dbReference type="SMART" id="SM00850">
    <property type="entry name" value="LytTR"/>
    <property type="match status" value="1"/>
</dbReference>
<accession>A0A0F9WYB0</accession>
<evidence type="ECO:0000313" key="3">
    <source>
        <dbReference type="EMBL" id="KKN91426.1"/>
    </source>
</evidence>
<reference evidence="3" key="1">
    <citation type="journal article" date="2015" name="Nature">
        <title>Complex archaea that bridge the gap between prokaryotes and eukaryotes.</title>
        <authorList>
            <person name="Spang A."/>
            <person name="Saw J.H."/>
            <person name="Jorgensen S.L."/>
            <person name="Zaremba-Niedzwiedzka K."/>
            <person name="Martijn J."/>
            <person name="Lind A.E."/>
            <person name="van Eijk R."/>
            <person name="Schleper C."/>
            <person name="Guy L."/>
            <person name="Ettema T.J."/>
        </authorList>
    </citation>
    <scope>NUCLEOTIDE SEQUENCE</scope>
</reference>
<dbReference type="EMBL" id="LAZR01000103">
    <property type="protein sequence ID" value="KKN91426.1"/>
    <property type="molecule type" value="Genomic_DNA"/>
</dbReference>
<dbReference type="InterPro" id="IPR001789">
    <property type="entry name" value="Sig_transdc_resp-reg_receiver"/>
</dbReference>
<dbReference type="Gene3D" id="3.40.50.2300">
    <property type="match status" value="1"/>
</dbReference>
<dbReference type="GO" id="GO:0003677">
    <property type="term" value="F:DNA binding"/>
    <property type="evidence" value="ECO:0007669"/>
    <property type="project" value="InterPro"/>
</dbReference>
<dbReference type="Pfam" id="PF00072">
    <property type="entry name" value="Response_reg"/>
    <property type="match status" value="1"/>
</dbReference>
<dbReference type="SUPFAM" id="SSF52172">
    <property type="entry name" value="CheY-like"/>
    <property type="match status" value="1"/>
</dbReference>
<protein>
    <recommendedName>
        <fullName evidence="4">Response regulatory domain-containing protein</fullName>
    </recommendedName>
</protein>
<dbReference type="PANTHER" id="PTHR37299">
    <property type="entry name" value="TRANSCRIPTIONAL REGULATOR-RELATED"/>
    <property type="match status" value="1"/>
</dbReference>
<evidence type="ECO:0008006" key="4">
    <source>
        <dbReference type="Google" id="ProtNLM"/>
    </source>
</evidence>
<proteinExistence type="predicted"/>
<feature type="domain" description="HTH LytTR-type" evidence="2">
    <location>
        <begin position="131"/>
        <end position="229"/>
    </location>
</feature>
<dbReference type="InterPro" id="IPR046947">
    <property type="entry name" value="LytR-like"/>
</dbReference>
<dbReference type="Gene3D" id="2.40.50.1020">
    <property type="entry name" value="LytTr DNA-binding domain"/>
    <property type="match status" value="1"/>
</dbReference>
<dbReference type="PROSITE" id="PS50110">
    <property type="entry name" value="RESPONSE_REGULATORY"/>
    <property type="match status" value="1"/>
</dbReference>
<dbReference type="PANTHER" id="PTHR37299:SF1">
    <property type="entry name" value="STAGE 0 SPORULATION PROTEIN A HOMOLOG"/>
    <property type="match status" value="1"/>
</dbReference>
<dbReference type="PROSITE" id="PS50930">
    <property type="entry name" value="HTH_LYTTR"/>
    <property type="match status" value="1"/>
</dbReference>
<dbReference type="InterPro" id="IPR011006">
    <property type="entry name" value="CheY-like_superfamily"/>
</dbReference>
<comment type="caution">
    <text evidence="3">The sequence shown here is derived from an EMBL/GenBank/DDBJ whole genome shotgun (WGS) entry which is preliminary data.</text>
</comment>
<name>A0A0F9WYB0_9ZZZZ</name>
<evidence type="ECO:0000259" key="1">
    <source>
        <dbReference type="PROSITE" id="PS50110"/>
    </source>
</evidence>
<organism evidence="3">
    <name type="scientific">marine sediment metagenome</name>
    <dbReference type="NCBI Taxonomy" id="412755"/>
    <lineage>
        <taxon>unclassified sequences</taxon>
        <taxon>metagenomes</taxon>
        <taxon>ecological metagenomes</taxon>
    </lineage>
</organism>
<evidence type="ECO:0000259" key="2">
    <source>
        <dbReference type="PROSITE" id="PS50930"/>
    </source>
</evidence>
<dbReference type="GO" id="GO:0000156">
    <property type="term" value="F:phosphorelay response regulator activity"/>
    <property type="evidence" value="ECO:0007669"/>
    <property type="project" value="InterPro"/>
</dbReference>
<dbReference type="Pfam" id="PF04397">
    <property type="entry name" value="LytTR"/>
    <property type="match status" value="1"/>
</dbReference>
<feature type="domain" description="Response regulatory" evidence="1">
    <location>
        <begin position="5"/>
        <end position="116"/>
    </location>
</feature>
<dbReference type="SMART" id="SM00448">
    <property type="entry name" value="REC"/>
    <property type="match status" value="1"/>
</dbReference>